<keyword evidence="1" id="KW-0472">Membrane</keyword>
<dbReference type="AlphaFoldDB" id="A0A7S8FGP3"/>
<feature type="transmembrane region" description="Helical" evidence="1">
    <location>
        <begin position="6"/>
        <end position="26"/>
    </location>
</feature>
<dbReference type="InterPro" id="IPR003399">
    <property type="entry name" value="Mce/MlaD"/>
</dbReference>
<dbReference type="EMBL" id="CP047423">
    <property type="protein sequence ID" value="QPD05468.1"/>
    <property type="molecule type" value="Genomic_DNA"/>
</dbReference>
<sequence>MDKSKLELVVGVFVLVGIVSLGYLSIKLGKLEIIGGDLFEVEALFNSASGLKPGATVEIAGVEVGRVKTISLKEDRAMVKLAVQNGTKLYSDTIASIKTRGIIGEKFLALSPGGGGDPLKPGEIIRDTEAGLDLEELVSQYVHGKVN</sequence>
<evidence type="ECO:0000313" key="4">
    <source>
        <dbReference type="Proteomes" id="UP000593737"/>
    </source>
</evidence>
<protein>
    <submittedName>
        <fullName evidence="3">Putative toluene ABC transporter periplasmic subunit</fullName>
    </submittedName>
</protein>
<feature type="domain" description="Mce/MlaD" evidence="2">
    <location>
        <begin position="40"/>
        <end position="113"/>
    </location>
</feature>
<dbReference type="Pfam" id="PF02470">
    <property type="entry name" value="MlaD"/>
    <property type="match status" value="1"/>
</dbReference>
<reference evidence="3 4" key="1">
    <citation type="journal article" date="2020" name="ISME J.">
        <title>Enrichment and physiological characterization of a novel comammox Nitrospira indicates ammonium inhibition of complete nitrification.</title>
        <authorList>
            <person name="Sakoula D."/>
            <person name="Koch H."/>
            <person name="Frank J."/>
            <person name="Jetten M.S.M."/>
            <person name="van Kessel M.A.H.J."/>
            <person name="Lucker S."/>
        </authorList>
    </citation>
    <scope>NUCLEOTIDE SEQUENCE [LARGE SCALE GENOMIC DNA]</scope>
    <source>
        <strain evidence="3">Comreactor17</strain>
    </source>
</reference>
<evidence type="ECO:0000313" key="3">
    <source>
        <dbReference type="EMBL" id="QPD05468.1"/>
    </source>
</evidence>
<organism evidence="3 4">
    <name type="scientific">Candidatus Nitrospira kreftii</name>
    <dbReference type="NCBI Taxonomy" id="2652173"/>
    <lineage>
        <taxon>Bacteria</taxon>
        <taxon>Pseudomonadati</taxon>
        <taxon>Nitrospirota</taxon>
        <taxon>Nitrospiria</taxon>
        <taxon>Nitrospirales</taxon>
        <taxon>Nitrospiraceae</taxon>
        <taxon>Nitrospira</taxon>
    </lineage>
</organism>
<evidence type="ECO:0000256" key="1">
    <source>
        <dbReference type="SAM" id="Phobius"/>
    </source>
</evidence>
<proteinExistence type="predicted"/>
<gene>
    <name evidence="3" type="ORF">Nkreftii_003242</name>
</gene>
<dbReference type="GO" id="GO:0005543">
    <property type="term" value="F:phospholipid binding"/>
    <property type="evidence" value="ECO:0007669"/>
    <property type="project" value="TreeGrafter"/>
</dbReference>
<keyword evidence="1" id="KW-0812">Transmembrane</keyword>
<evidence type="ECO:0000259" key="2">
    <source>
        <dbReference type="Pfam" id="PF02470"/>
    </source>
</evidence>
<dbReference type="Proteomes" id="UP000593737">
    <property type="component" value="Chromosome"/>
</dbReference>
<dbReference type="KEGG" id="nkf:Nkreftii_003242"/>
<dbReference type="PANTHER" id="PTHR33371">
    <property type="entry name" value="INTERMEMBRANE PHOSPHOLIPID TRANSPORT SYSTEM BINDING PROTEIN MLAD-RELATED"/>
    <property type="match status" value="1"/>
</dbReference>
<name>A0A7S8FGP3_9BACT</name>
<dbReference type="InterPro" id="IPR052336">
    <property type="entry name" value="MlaD_Phospholipid_Transporter"/>
</dbReference>
<dbReference type="GO" id="GO:0005548">
    <property type="term" value="F:phospholipid transporter activity"/>
    <property type="evidence" value="ECO:0007669"/>
    <property type="project" value="TreeGrafter"/>
</dbReference>
<accession>A0A7S8FGP3</accession>
<keyword evidence="1" id="KW-1133">Transmembrane helix</keyword>
<dbReference type="PANTHER" id="PTHR33371:SF4">
    <property type="entry name" value="INTERMEMBRANE PHOSPHOLIPID TRANSPORT SYSTEM BINDING PROTEIN MLAD"/>
    <property type="match status" value="1"/>
</dbReference>